<dbReference type="PROSITE" id="PS50937">
    <property type="entry name" value="HTH_MERR_2"/>
    <property type="match status" value="1"/>
</dbReference>
<accession>A0A060ZBV3</accession>
<dbReference type="GO" id="GO:0003677">
    <property type="term" value="F:DNA binding"/>
    <property type="evidence" value="ECO:0007669"/>
    <property type="project" value="UniProtKB-KW"/>
</dbReference>
<dbReference type="EMBL" id="JAGGLR010000044">
    <property type="protein sequence ID" value="MBP2068539.1"/>
    <property type="molecule type" value="Genomic_DNA"/>
</dbReference>
<proteinExistence type="predicted"/>
<dbReference type="CDD" id="cd01109">
    <property type="entry name" value="HTH_YyaN"/>
    <property type="match status" value="1"/>
</dbReference>
<keyword evidence="5" id="KW-1185">Reference proteome</keyword>
<dbReference type="AlphaFoldDB" id="A0A060ZBV3"/>
<gene>
    <name evidence="4" type="ORF">J2Z30_009620</name>
    <name evidence="3" type="ORF">SIRAN287</name>
</gene>
<dbReference type="EMBL" id="LK022848">
    <property type="protein sequence ID" value="CDR01327.1"/>
    <property type="molecule type" value="Genomic_DNA"/>
</dbReference>
<dbReference type="InterPro" id="IPR009061">
    <property type="entry name" value="DNA-bd_dom_put_sf"/>
</dbReference>
<dbReference type="InterPro" id="IPR000551">
    <property type="entry name" value="MerR-type_HTH_dom"/>
</dbReference>
<evidence type="ECO:0000313" key="3">
    <source>
        <dbReference type="EMBL" id="CDR01327.1"/>
    </source>
</evidence>
<dbReference type="PANTHER" id="PTHR30204">
    <property type="entry name" value="REDOX-CYCLING DRUG-SENSING TRANSCRIPTIONAL ACTIVATOR SOXR"/>
    <property type="match status" value="1"/>
</dbReference>
<dbReference type="Pfam" id="PF13411">
    <property type="entry name" value="MerR_1"/>
    <property type="match status" value="1"/>
</dbReference>
<sequence length="149" mass="16572">MSDESLTIGEVSERTGLGIHTLRYYERQGLLLGSVGRSSGGQRRYSAFDVEWLQLCNRFRACGMPLSDIRRYAELVAAGPGNEQQRLELLRTHEIRVRAELAQMTENLAVIEAKARLYAEHVESGTAGTLWTGQTPTCLALEAMANRDS</sequence>
<reference evidence="3" key="1">
    <citation type="submission" date="2014-05" db="EMBL/GenBank/DDBJ databases">
        <authorList>
            <person name="Horn Fabian"/>
        </authorList>
    </citation>
    <scope>NUCLEOTIDE SEQUENCE</scope>
</reference>
<evidence type="ECO:0000256" key="1">
    <source>
        <dbReference type="ARBA" id="ARBA00023125"/>
    </source>
</evidence>
<dbReference type="GO" id="GO:0003700">
    <property type="term" value="F:DNA-binding transcription factor activity"/>
    <property type="evidence" value="ECO:0007669"/>
    <property type="project" value="InterPro"/>
</dbReference>
<feature type="domain" description="HTH merR-type" evidence="2">
    <location>
        <begin position="5"/>
        <end position="75"/>
    </location>
</feature>
<dbReference type="SMART" id="SM00422">
    <property type="entry name" value="HTH_MERR"/>
    <property type="match status" value="1"/>
</dbReference>
<dbReference type="Gene3D" id="1.10.1660.10">
    <property type="match status" value="1"/>
</dbReference>
<evidence type="ECO:0000259" key="2">
    <source>
        <dbReference type="PROSITE" id="PS50937"/>
    </source>
</evidence>
<evidence type="ECO:0000313" key="4">
    <source>
        <dbReference type="EMBL" id="MBP2068539.1"/>
    </source>
</evidence>
<dbReference type="RefSeq" id="WP_044566520.1">
    <property type="nucleotide sequence ID" value="NZ_BAABDR010000040.1"/>
</dbReference>
<evidence type="ECO:0000313" key="5">
    <source>
        <dbReference type="Proteomes" id="UP000756710"/>
    </source>
</evidence>
<dbReference type="PANTHER" id="PTHR30204:SF98">
    <property type="entry name" value="HTH-TYPE TRANSCRIPTIONAL REGULATOR ADHR"/>
    <property type="match status" value="1"/>
</dbReference>
<dbReference type="HOGENOM" id="CLU_060077_8_2_11"/>
<dbReference type="Proteomes" id="UP000756710">
    <property type="component" value="Unassembled WGS sequence"/>
</dbReference>
<dbReference type="InterPro" id="IPR047057">
    <property type="entry name" value="MerR_fam"/>
</dbReference>
<name>A0A060ZBV3_9ACTN</name>
<organism evidence="3">
    <name type="scientific">Streptomyces iranensis</name>
    <dbReference type="NCBI Taxonomy" id="576784"/>
    <lineage>
        <taxon>Bacteria</taxon>
        <taxon>Bacillati</taxon>
        <taxon>Actinomycetota</taxon>
        <taxon>Actinomycetes</taxon>
        <taxon>Kitasatosporales</taxon>
        <taxon>Streptomycetaceae</taxon>
        <taxon>Streptomyces</taxon>
        <taxon>Streptomyces violaceusniger group</taxon>
    </lineage>
</organism>
<dbReference type="SUPFAM" id="SSF46955">
    <property type="entry name" value="Putative DNA-binding domain"/>
    <property type="match status" value="1"/>
</dbReference>
<protein>
    <submittedName>
        <fullName evidence="4">DNA-binding transcriptional MerR regulator</fullName>
    </submittedName>
    <submittedName>
        <fullName evidence="3">Transcriptional regulator, MerR family protein</fullName>
    </submittedName>
</protein>
<reference evidence="4 5" key="2">
    <citation type="submission" date="2021-03" db="EMBL/GenBank/DDBJ databases">
        <title>Genomic Encyclopedia of Type Strains, Phase IV (KMG-IV): sequencing the most valuable type-strain genomes for metagenomic binning, comparative biology and taxonomic classification.</title>
        <authorList>
            <person name="Goeker M."/>
        </authorList>
    </citation>
    <scope>NUCLEOTIDE SEQUENCE [LARGE SCALE GENOMIC DNA]</scope>
    <source>
        <strain evidence="4 5">DSM 41954</strain>
    </source>
</reference>
<keyword evidence="1 4" id="KW-0238">DNA-binding</keyword>